<dbReference type="PANTHER" id="PTHR33048:SF158">
    <property type="entry name" value="MEMBRANE PROTEIN PTH11-LIKE, PUTATIVE-RELATED"/>
    <property type="match status" value="1"/>
</dbReference>
<dbReference type="EMBL" id="ML987206">
    <property type="protein sequence ID" value="KAF2242994.1"/>
    <property type="molecule type" value="Genomic_DNA"/>
</dbReference>
<dbReference type="InterPro" id="IPR049326">
    <property type="entry name" value="Rhodopsin_dom_fungi"/>
</dbReference>
<dbReference type="OrthoDB" id="444631at2759"/>
<comment type="similarity">
    <text evidence="5">Belongs to the SAT4 family.</text>
</comment>
<feature type="transmembrane region" description="Helical" evidence="7">
    <location>
        <begin position="236"/>
        <end position="257"/>
    </location>
</feature>
<evidence type="ECO:0000259" key="8">
    <source>
        <dbReference type="Pfam" id="PF20684"/>
    </source>
</evidence>
<accession>A0A6A6HXQ2</accession>
<proteinExistence type="inferred from homology"/>
<evidence type="ECO:0000256" key="3">
    <source>
        <dbReference type="ARBA" id="ARBA00022989"/>
    </source>
</evidence>
<evidence type="ECO:0000256" key="2">
    <source>
        <dbReference type="ARBA" id="ARBA00022692"/>
    </source>
</evidence>
<gene>
    <name evidence="9" type="ORF">BU26DRAFT_609705</name>
</gene>
<dbReference type="PANTHER" id="PTHR33048">
    <property type="entry name" value="PTH11-LIKE INTEGRAL MEMBRANE PROTEIN (AFU_ORTHOLOGUE AFUA_5G11245)"/>
    <property type="match status" value="1"/>
</dbReference>
<feature type="region of interest" description="Disordered" evidence="6">
    <location>
        <begin position="318"/>
        <end position="337"/>
    </location>
</feature>
<comment type="subcellular location">
    <subcellularLocation>
        <location evidence="1">Membrane</location>
        <topology evidence="1">Multi-pass membrane protein</topology>
    </subcellularLocation>
</comment>
<name>A0A6A6HXQ2_9PLEO</name>
<feature type="transmembrane region" description="Helical" evidence="7">
    <location>
        <begin position="120"/>
        <end position="138"/>
    </location>
</feature>
<protein>
    <recommendedName>
        <fullName evidence="8">Rhodopsin domain-containing protein</fullName>
    </recommendedName>
</protein>
<evidence type="ECO:0000256" key="4">
    <source>
        <dbReference type="ARBA" id="ARBA00023136"/>
    </source>
</evidence>
<dbReference type="AlphaFoldDB" id="A0A6A6HXQ2"/>
<keyword evidence="4 7" id="KW-0472">Membrane</keyword>
<feature type="transmembrane region" description="Helical" evidence="7">
    <location>
        <begin position="39"/>
        <end position="58"/>
    </location>
</feature>
<dbReference type="GeneID" id="54589272"/>
<dbReference type="Proteomes" id="UP000800094">
    <property type="component" value="Unassembled WGS sequence"/>
</dbReference>
<dbReference type="Pfam" id="PF20684">
    <property type="entry name" value="Fung_rhodopsin"/>
    <property type="match status" value="1"/>
</dbReference>
<evidence type="ECO:0000256" key="7">
    <source>
        <dbReference type="SAM" id="Phobius"/>
    </source>
</evidence>
<dbReference type="RefSeq" id="XP_033677998.1">
    <property type="nucleotide sequence ID" value="XM_033835942.1"/>
</dbReference>
<dbReference type="InterPro" id="IPR052337">
    <property type="entry name" value="SAT4-like"/>
</dbReference>
<keyword evidence="3 7" id="KW-1133">Transmembrane helix</keyword>
<keyword evidence="2 7" id="KW-0812">Transmembrane</keyword>
<feature type="transmembrane region" description="Helical" evidence="7">
    <location>
        <begin position="150"/>
        <end position="174"/>
    </location>
</feature>
<feature type="transmembrane region" description="Helical" evidence="7">
    <location>
        <begin position="194"/>
        <end position="215"/>
    </location>
</feature>
<evidence type="ECO:0000256" key="5">
    <source>
        <dbReference type="ARBA" id="ARBA00038359"/>
    </source>
</evidence>
<evidence type="ECO:0000313" key="10">
    <source>
        <dbReference type="Proteomes" id="UP000800094"/>
    </source>
</evidence>
<feature type="compositionally biased region" description="Basic and acidic residues" evidence="6">
    <location>
        <begin position="326"/>
        <end position="337"/>
    </location>
</feature>
<dbReference type="GO" id="GO:0016020">
    <property type="term" value="C:membrane"/>
    <property type="evidence" value="ECO:0007669"/>
    <property type="project" value="UniProtKB-SubCell"/>
</dbReference>
<feature type="domain" description="Rhodopsin" evidence="8">
    <location>
        <begin position="54"/>
        <end position="296"/>
    </location>
</feature>
<sequence length="397" mass="43828">MDLSSIPPEMLPHIPAGVPPNGTTSNLINPPSREGQTKTVMYVSLPIMFVFLVMRLYTRARVTRGFGADDFLAIISAICIGGYCGVLYYMLDGPLGEHVWDVSLASIGAPFQKSNLGSQTLYSLAALFTKITLLVLYLRIFHPSYRANIMIWVGIVVVALAYVAFAIASIIVYVPPPGHPEQWAMTKSAAKTTALLNITAVVGVFGIVSDFYILLIPMHLVVGLHLPLGRKLGVSGIFLTGLSACICSIVGTVYRFQARPSQDPLWDTITAYSLGIIELNVGLICSCLPVLFVFLKRVAKSNSYISLVRYFRTRRSDGISQGQNNDSDHREKSDEIHLTIPKPTMTGLRSFIRKAHRSQPQQSYQLESYNELDSVNDDYHAQLKEAKAMATKRQDLP</sequence>
<feature type="transmembrane region" description="Helical" evidence="7">
    <location>
        <begin position="70"/>
        <end position="91"/>
    </location>
</feature>
<evidence type="ECO:0000313" key="9">
    <source>
        <dbReference type="EMBL" id="KAF2242994.1"/>
    </source>
</evidence>
<feature type="transmembrane region" description="Helical" evidence="7">
    <location>
        <begin position="269"/>
        <end position="295"/>
    </location>
</feature>
<evidence type="ECO:0000256" key="1">
    <source>
        <dbReference type="ARBA" id="ARBA00004141"/>
    </source>
</evidence>
<reference evidence="9" key="1">
    <citation type="journal article" date="2020" name="Stud. Mycol.">
        <title>101 Dothideomycetes genomes: a test case for predicting lifestyles and emergence of pathogens.</title>
        <authorList>
            <person name="Haridas S."/>
            <person name="Albert R."/>
            <person name="Binder M."/>
            <person name="Bloem J."/>
            <person name="Labutti K."/>
            <person name="Salamov A."/>
            <person name="Andreopoulos B."/>
            <person name="Baker S."/>
            <person name="Barry K."/>
            <person name="Bills G."/>
            <person name="Bluhm B."/>
            <person name="Cannon C."/>
            <person name="Castanera R."/>
            <person name="Culley D."/>
            <person name="Daum C."/>
            <person name="Ezra D."/>
            <person name="Gonzalez J."/>
            <person name="Henrissat B."/>
            <person name="Kuo A."/>
            <person name="Liang C."/>
            <person name="Lipzen A."/>
            <person name="Lutzoni F."/>
            <person name="Magnuson J."/>
            <person name="Mondo S."/>
            <person name="Nolan M."/>
            <person name="Ohm R."/>
            <person name="Pangilinan J."/>
            <person name="Park H.-J."/>
            <person name="Ramirez L."/>
            <person name="Alfaro M."/>
            <person name="Sun H."/>
            <person name="Tritt A."/>
            <person name="Yoshinaga Y."/>
            <person name="Zwiers L.-H."/>
            <person name="Turgeon B."/>
            <person name="Goodwin S."/>
            <person name="Spatafora J."/>
            <person name="Crous P."/>
            <person name="Grigoriev I."/>
        </authorList>
    </citation>
    <scope>NUCLEOTIDE SEQUENCE</scope>
    <source>
        <strain evidence="9">CBS 122368</strain>
    </source>
</reference>
<organism evidence="9 10">
    <name type="scientific">Trematosphaeria pertusa</name>
    <dbReference type="NCBI Taxonomy" id="390896"/>
    <lineage>
        <taxon>Eukaryota</taxon>
        <taxon>Fungi</taxon>
        <taxon>Dikarya</taxon>
        <taxon>Ascomycota</taxon>
        <taxon>Pezizomycotina</taxon>
        <taxon>Dothideomycetes</taxon>
        <taxon>Pleosporomycetidae</taxon>
        <taxon>Pleosporales</taxon>
        <taxon>Massarineae</taxon>
        <taxon>Trematosphaeriaceae</taxon>
        <taxon>Trematosphaeria</taxon>
    </lineage>
</organism>
<evidence type="ECO:0000256" key="6">
    <source>
        <dbReference type="SAM" id="MobiDB-lite"/>
    </source>
</evidence>
<keyword evidence="10" id="KW-1185">Reference proteome</keyword>